<reference evidence="2 3" key="1">
    <citation type="submission" date="2018-05" db="EMBL/GenBank/DDBJ databases">
        <title>Draft genome sequence of Scytalidium lignicola DSM 105466, a ubiquitous saprotrophic fungus.</title>
        <authorList>
            <person name="Buettner E."/>
            <person name="Gebauer A.M."/>
            <person name="Hofrichter M."/>
            <person name="Liers C."/>
            <person name="Kellner H."/>
        </authorList>
    </citation>
    <scope>NUCLEOTIDE SEQUENCE [LARGE SCALE GENOMIC DNA]</scope>
    <source>
        <strain evidence="2 3">DSM 105466</strain>
    </source>
</reference>
<feature type="compositionally biased region" description="Low complexity" evidence="1">
    <location>
        <begin position="1"/>
        <end position="16"/>
    </location>
</feature>
<proteinExistence type="predicted"/>
<dbReference type="EMBL" id="NCSJ02000011">
    <property type="protein sequence ID" value="RFU35232.1"/>
    <property type="molecule type" value="Genomic_DNA"/>
</dbReference>
<accession>A0A3E2HPP4</accession>
<gene>
    <name evidence="2" type="ORF">B7463_g1111</name>
</gene>
<feature type="region of interest" description="Disordered" evidence="1">
    <location>
        <begin position="136"/>
        <end position="157"/>
    </location>
</feature>
<feature type="non-terminal residue" evidence="2">
    <location>
        <position position="1"/>
    </location>
</feature>
<feature type="non-terminal residue" evidence="2">
    <location>
        <position position="197"/>
    </location>
</feature>
<dbReference type="Proteomes" id="UP000258309">
    <property type="component" value="Unassembled WGS sequence"/>
</dbReference>
<keyword evidence="3" id="KW-1185">Reference proteome</keyword>
<evidence type="ECO:0000256" key="1">
    <source>
        <dbReference type="SAM" id="MobiDB-lite"/>
    </source>
</evidence>
<organism evidence="2 3">
    <name type="scientific">Scytalidium lignicola</name>
    <name type="common">Hyphomycete</name>
    <dbReference type="NCBI Taxonomy" id="5539"/>
    <lineage>
        <taxon>Eukaryota</taxon>
        <taxon>Fungi</taxon>
        <taxon>Dikarya</taxon>
        <taxon>Ascomycota</taxon>
        <taxon>Pezizomycotina</taxon>
        <taxon>Leotiomycetes</taxon>
        <taxon>Leotiomycetes incertae sedis</taxon>
        <taxon>Scytalidium</taxon>
    </lineage>
</organism>
<comment type="caution">
    <text evidence="2">The sequence shown here is derived from an EMBL/GenBank/DDBJ whole genome shotgun (WGS) entry which is preliminary data.</text>
</comment>
<feature type="region of interest" description="Disordered" evidence="1">
    <location>
        <begin position="1"/>
        <end position="24"/>
    </location>
</feature>
<protein>
    <submittedName>
        <fullName evidence="2">Uncharacterized protein</fullName>
    </submittedName>
</protein>
<dbReference type="AlphaFoldDB" id="A0A3E2HPP4"/>
<name>A0A3E2HPP4_SCYLI</name>
<evidence type="ECO:0000313" key="2">
    <source>
        <dbReference type="EMBL" id="RFU35232.1"/>
    </source>
</evidence>
<evidence type="ECO:0000313" key="3">
    <source>
        <dbReference type="Proteomes" id="UP000258309"/>
    </source>
</evidence>
<sequence length="197" mass="21081">MPYPSAERAAPAVAAANGSTGGPRPTNPLPVAFFFEGWRRSQNAAHQNFVVYQHTNTVQVTGLLAIFNEALTASLEWPGQKGLLIFDTSAALEGFWNLHAGLPLNPASNPLSKLWIPVIPPSERPSLKRARYYGAKPGSQPVSRLKPGPLVNNPHGHQQLKAVKGCPGGSSIDAWHLLVYLVPSDRTVPATASLSIP</sequence>